<feature type="coiled-coil region" evidence="1">
    <location>
        <begin position="86"/>
        <end position="120"/>
    </location>
</feature>
<dbReference type="EMBL" id="JAHRIM010015134">
    <property type="protein sequence ID" value="MEQ2261783.1"/>
    <property type="molecule type" value="Genomic_DNA"/>
</dbReference>
<accession>A0ABV0VX15</accession>
<name>A0ABV0VX15_9TELE</name>
<evidence type="ECO:0000256" key="1">
    <source>
        <dbReference type="SAM" id="Coils"/>
    </source>
</evidence>
<dbReference type="InterPro" id="IPR057971">
    <property type="entry name" value="PKHA4-7_TBCA"/>
</dbReference>
<feature type="domain" description="Pleckstrin homology" evidence="2">
    <location>
        <begin position="1"/>
        <end position="131"/>
    </location>
</feature>
<keyword evidence="4" id="KW-1185">Reference proteome</keyword>
<sequence length="196" mass="23133">VKLSRLCEQDKILKDLEARISSLKNDKDKLERVLDMSHQQMEQYQEQPAHVHKIAYQQRLLQEDLVTIRAQISCVSTEMANAWEEYNRLEQSVEQLRLVLQAHMTRSDTSQQEKAELKRELWRIEDVMGGLSVSKTNYKITVDSIQNPGEIRLFADDIVISNESREQVEKRPGKWSYVLERKGMKVRRIETKYMLK</sequence>
<keyword evidence="1" id="KW-0175">Coiled coil</keyword>
<proteinExistence type="predicted"/>
<reference evidence="3 4" key="1">
    <citation type="submission" date="2021-06" db="EMBL/GenBank/DDBJ databases">
        <authorList>
            <person name="Palmer J.M."/>
        </authorList>
    </citation>
    <scope>NUCLEOTIDE SEQUENCE [LARGE SCALE GENOMIC DNA]</scope>
    <source>
        <strain evidence="3 4">XR_2019</strain>
        <tissue evidence="3">Muscle</tissue>
    </source>
</reference>
<dbReference type="PANTHER" id="PTHR12752:SF4">
    <property type="entry name" value="PLECKSTRIN HOMOLOGY DOMAIN-CONTAINING FAMILY A MEMBER 7"/>
    <property type="match status" value="1"/>
</dbReference>
<organism evidence="3 4">
    <name type="scientific">Xenotaenia resolanae</name>
    <dbReference type="NCBI Taxonomy" id="208358"/>
    <lineage>
        <taxon>Eukaryota</taxon>
        <taxon>Metazoa</taxon>
        <taxon>Chordata</taxon>
        <taxon>Craniata</taxon>
        <taxon>Vertebrata</taxon>
        <taxon>Euteleostomi</taxon>
        <taxon>Actinopterygii</taxon>
        <taxon>Neopterygii</taxon>
        <taxon>Teleostei</taxon>
        <taxon>Neoteleostei</taxon>
        <taxon>Acanthomorphata</taxon>
        <taxon>Ovalentaria</taxon>
        <taxon>Atherinomorphae</taxon>
        <taxon>Cyprinodontiformes</taxon>
        <taxon>Goodeidae</taxon>
        <taxon>Xenotaenia</taxon>
    </lineage>
</organism>
<evidence type="ECO:0000313" key="3">
    <source>
        <dbReference type="EMBL" id="MEQ2261783.1"/>
    </source>
</evidence>
<dbReference type="Proteomes" id="UP001444071">
    <property type="component" value="Unassembled WGS sequence"/>
</dbReference>
<protein>
    <submittedName>
        <fullName evidence="3">Pleckstrin y domain-containing A member 7</fullName>
    </submittedName>
</protein>
<gene>
    <name evidence="3" type="primary">PLEKHA7_3</name>
    <name evidence="3" type="ORF">XENORESO_015757</name>
</gene>
<feature type="non-terminal residue" evidence="3">
    <location>
        <position position="1"/>
    </location>
</feature>
<feature type="coiled-coil region" evidence="1">
    <location>
        <begin position="13"/>
        <end position="47"/>
    </location>
</feature>
<evidence type="ECO:0000259" key="2">
    <source>
        <dbReference type="Pfam" id="PF25541"/>
    </source>
</evidence>
<comment type="caution">
    <text evidence="3">The sequence shown here is derived from an EMBL/GenBank/DDBJ whole genome shotgun (WGS) entry which is preliminary data.</text>
</comment>
<dbReference type="PANTHER" id="PTHR12752">
    <property type="entry name" value="PHOSPHOINOSITOL 3-PHOSPHATE-BINDING PROTEIN"/>
    <property type="match status" value="1"/>
</dbReference>
<evidence type="ECO:0000313" key="4">
    <source>
        <dbReference type="Proteomes" id="UP001444071"/>
    </source>
</evidence>
<dbReference type="Pfam" id="PF25541">
    <property type="entry name" value="TBCA_PH"/>
    <property type="match status" value="1"/>
</dbReference>